<keyword evidence="4 6" id="KW-0687">Ribonucleoprotein</keyword>
<dbReference type="NCBIfam" id="TIGR01025">
    <property type="entry name" value="uS19_arch"/>
    <property type="match status" value="1"/>
</dbReference>
<dbReference type="InterPro" id="IPR002222">
    <property type="entry name" value="Ribosomal_uS19"/>
</dbReference>
<comment type="function">
    <text evidence="1 6">Protein S19 forms a complex with S13 that binds strongly to the 16S ribosomal RNA.</text>
</comment>
<dbReference type="GO" id="GO:0000028">
    <property type="term" value="P:ribosomal small subunit assembly"/>
    <property type="evidence" value="ECO:0007669"/>
    <property type="project" value="TreeGrafter"/>
</dbReference>
<dbReference type="Pfam" id="PF00203">
    <property type="entry name" value="Ribosomal_S19"/>
    <property type="match status" value="1"/>
</dbReference>
<name>A0A2R7Y5T0_9CREN</name>
<dbReference type="Proteomes" id="UP000244093">
    <property type="component" value="Unassembled WGS sequence"/>
</dbReference>
<dbReference type="InterPro" id="IPR023575">
    <property type="entry name" value="Ribosomal_uS19_SF"/>
</dbReference>
<dbReference type="PROSITE" id="PS00323">
    <property type="entry name" value="RIBOSOMAL_S19"/>
    <property type="match status" value="1"/>
</dbReference>
<evidence type="ECO:0000256" key="4">
    <source>
        <dbReference type="ARBA" id="ARBA00023274"/>
    </source>
</evidence>
<dbReference type="PANTHER" id="PTHR11880">
    <property type="entry name" value="RIBOSOMAL PROTEIN S19P FAMILY MEMBER"/>
    <property type="match status" value="1"/>
</dbReference>
<dbReference type="EMBL" id="NBVN01000003">
    <property type="protein sequence ID" value="PUA32864.1"/>
    <property type="molecule type" value="Genomic_DNA"/>
</dbReference>
<dbReference type="InterPro" id="IPR020934">
    <property type="entry name" value="Ribosomal_uS19_CS"/>
</dbReference>
<dbReference type="InterPro" id="IPR005713">
    <property type="entry name" value="Ribosomal_uS19_euk/arc"/>
</dbReference>
<keyword evidence="6" id="KW-0699">rRNA-binding</keyword>
<evidence type="ECO:0000256" key="3">
    <source>
        <dbReference type="ARBA" id="ARBA00022980"/>
    </source>
</evidence>
<comment type="similarity">
    <text evidence="2 6 7">Belongs to the universal ribosomal protein uS19 family.</text>
</comment>
<dbReference type="GO" id="GO:0006412">
    <property type="term" value="P:translation"/>
    <property type="evidence" value="ECO:0007669"/>
    <property type="project" value="UniProtKB-UniRule"/>
</dbReference>
<protein>
    <recommendedName>
        <fullName evidence="5 6">Small ribosomal subunit protein uS19</fullName>
    </recommendedName>
</protein>
<evidence type="ECO:0000256" key="1">
    <source>
        <dbReference type="ARBA" id="ARBA00003239"/>
    </source>
</evidence>
<evidence type="ECO:0000313" key="9">
    <source>
        <dbReference type="Proteomes" id="UP000244093"/>
    </source>
</evidence>
<dbReference type="Gene3D" id="3.30.860.10">
    <property type="entry name" value="30s Ribosomal Protein S19, Chain A"/>
    <property type="match status" value="1"/>
</dbReference>
<dbReference type="GO" id="GO:0022627">
    <property type="term" value="C:cytosolic small ribosomal subunit"/>
    <property type="evidence" value="ECO:0007669"/>
    <property type="project" value="UniProtKB-UniRule"/>
</dbReference>
<dbReference type="PANTHER" id="PTHR11880:SF2">
    <property type="entry name" value="SMALL RIBOSOMAL SUBUNIT PROTEIN US19"/>
    <property type="match status" value="1"/>
</dbReference>
<dbReference type="NCBIfam" id="NF003121">
    <property type="entry name" value="PRK04038.1"/>
    <property type="match status" value="1"/>
</dbReference>
<comment type="caution">
    <text evidence="8">The sequence shown here is derived from an EMBL/GenBank/DDBJ whole genome shotgun (WGS) entry which is preliminary data.</text>
</comment>
<dbReference type="PRINTS" id="PR00975">
    <property type="entry name" value="RIBOSOMALS19"/>
</dbReference>
<accession>A0A2R7Y5T0</accession>
<evidence type="ECO:0000256" key="7">
    <source>
        <dbReference type="RuleBase" id="RU003485"/>
    </source>
</evidence>
<sequence>MAVNIEIPPEWRRFRYRGKTLEELLSMPMDQLINLFPARIRRSLIRESKTQVLLRRQEYGIKDSPRMKLLSKVMKARELMSKGKNVRIRTHVRDAIILPVMVGLTIEVYNGKEYVPVRITPEMIGHYLGEYAPTTKQVKHGEPGLKATRSTLFVAMK</sequence>
<organism evidence="8 9">
    <name type="scientific">Zestosphaera tikiterensis</name>
    <dbReference type="NCBI Taxonomy" id="1973259"/>
    <lineage>
        <taxon>Archaea</taxon>
        <taxon>Thermoproteota</taxon>
        <taxon>Thermoprotei</taxon>
        <taxon>Desulfurococcales</taxon>
        <taxon>Desulfurococcaceae</taxon>
        <taxon>Zestosphaera</taxon>
    </lineage>
</organism>
<dbReference type="SUPFAM" id="SSF54570">
    <property type="entry name" value="Ribosomal protein S19"/>
    <property type="match status" value="1"/>
</dbReference>
<gene>
    <name evidence="6" type="primary">rps19p</name>
    <name evidence="8" type="ORF">B7O98_05365</name>
</gene>
<keyword evidence="6" id="KW-0694">RNA-binding</keyword>
<evidence type="ECO:0000256" key="5">
    <source>
        <dbReference type="ARBA" id="ARBA00035163"/>
    </source>
</evidence>
<proteinExistence type="inferred from homology"/>
<keyword evidence="3 6" id="KW-0689">Ribosomal protein</keyword>
<evidence type="ECO:0000256" key="2">
    <source>
        <dbReference type="ARBA" id="ARBA00007345"/>
    </source>
</evidence>
<evidence type="ECO:0000256" key="6">
    <source>
        <dbReference type="HAMAP-Rule" id="MF_00531"/>
    </source>
</evidence>
<dbReference type="AlphaFoldDB" id="A0A2R7Y5T0"/>
<reference evidence="8 9" key="1">
    <citation type="journal article" date="2018" name="Syst. Appl. Microbiol.">
        <title>A new symbiotic nanoarchaeote (Candidatus Nanoclepta minutus) and its host (Zestosphaera tikiterensis gen. nov., sp. nov.) from a New Zealand hot spring.</title>
        <authorList>
            <person name="St John E."/>
            <person name="Liu Y."/>
            <person name="Podar M."/>
            <person name="Stott M.B."/>
            <person name="Meneghin J."/>
            <person name="Chen Z."/>
            <person name="Lagutin K."/>
            <person name="Mitchell K."/>
            <person name="Reysenbach A.L."/>
        </authorList>
    </citation>
    <scope>NUCLEOTIDE SEQUENCE [LARGE SCALE GENOMIC DNA]</scope>
    <source>
        <strain evidence="8">NZ3</strain>
    </source>
</reference>
<dbReference type="PIRSF" id="PIRSF002144">
    <property type="entry name" value="Ribosomal_S19"/>
    <property type="match status" value="1"/>
</dbReference>
<evidence type="ECO:0000313" key="8">
    <source>
        <dbReference type="EMBL" id="PUA32864.1"/>
    </source>
</evidence>
<dbReference type="GO" id="GO:0019843">
    <property type="term" value="F:rRNA binding"/>
    <property type="evidence" value="ECO:0007669"/>
    <property type="project" value="UniProtKB-UniRule"/>
</dbReference>
<dbReference type="GO" id="GO:0003735">
    <property type="term" value="F:structural constituent of ribosome"/>
    <property type="evidence" value="ECO:0007669"/>
    <property type="project" value="UniProtKB-UniRule"/>
</dbReference>
<dbReference type="HAMAP" id="MF_00531">
    <property type="entry name" value="Ribosomal_uS19"/>
    <property type="match status" value="1"/>
</dbReference>